<proteinExistence type="predicted"/>
<evidence type="ECO:0000313" key="3">
    <source>
        <dbReference type="Proteomes" id="UP000799767"/>
    </source>
</evidence>
<evidence type="ECO:0000313" key="2">
    <source>
        <dbReference type="EMBL" id="KAF2482931.1"/>
    </source>
</evidence>
<feature type="compositionally biased region" description="Polar residues" evidence="1">
    <location>
        <begin position="1"/>
        <end position="10"/>
    </location>
</feature>
<dbReference type="AlphaFoldDB" id="A0A6A6PTB7"/>
<sequence length="189" mass="21525">MNVRSNSSSQHFHEDYSDSAMPSSSLHQSESTSMETDIGSTTTTTTKDDAYPEQTEEDIAQLFKRLATRHIDLVRSNNWTHPDWTAVVAEDFRTFVPSAWPYPAADGRAEYIESSRVFKAANPAYDLVPTRMDAVVDPSQTEGRVWVTLHVYGHPPPLVRESVCIMHFQLTRRGWRLVRQEALRGPQEM</sequence>
<evidence type="ECO:0000256" key="1">
    <source>
        <dbReference type="SAM" id="MobiDB-lite"/>
    </source>
</evidence>
<dbReference type="GeneID" id="54474462"/>
<evidence type="ECO:0008006" key="4">
    <source>
        <dbReference type="Google" id="ProtNLM"/>
    </source>
</evidence>
<dbReference type="InterPro" id="IPR032710">
    <property type="entry name" value="NTF2-like_dom_sf"/>
</dbReference>
<organism evidence="2 3">
    <name type="scientific">Neohortaea acidophila</name>
    <dbReference type="NCBI Taxonomy" id="245834"/>
    <lineage>
        <taxon>Eukaryota</taxon>
        <taxon>Fungi</taxon>
        <taxon>Dikarya</taxon>
        <taxon>Ascomycota</taxon>
        <taxon>Pezizomycotina</taxon>
        <taxon>Dothideomycetes</taxon>
        <taxon>Dothideomycetidae</taxon>
        <taxon>Mycosphaerellales</taxon>
        <taxon>Teratosphaeriaceae</taxon>
        <taxon>Neohortaea</taxon>
    </lineage>
</organism>
<dbReference type="SUPFAM" id="SSF54427">
    <property type="entry name" value="NTF2-like"/>
    <property type="match status" value="1"/>
</dbReference>
<dbReference type="EMBL" id="MU001635">
    <property type="protein sequence ID" value="KAF2482931.1"/>
    <property type="molecule type" value="Genomic_DNA"/>
</dbReference>
<feature type="region of interest" description="Disordered" evidence="1">
    <location>
        <begin position="1"/>
        <end position="52"/>
    </location>
</feature>
<protein>
    <recommendedName>
        <fullName evidence="4">SnoaL-like domain-containing protein</fullName>
    </recommendedName>
</protein>
<feature type="compositionally biased region" description="Polar residues" evidence="1">
    <location>
        <begin position="20"/>
        <end position="40"/>
    </location>
</feature>
<dbReference type="Proteomes" id="UP000799767">
    <property type="component" value="Unassembled WGS sequence"/>
</dbReference>
<gene>
    <name evidence="2" type="ORF">BDY17DRAFT_296496</name>
</gene>
<name>A0A6A6PTB7_9PEZI</name>
<dbReference type="RefSeq" id="XP_033589501.1">
    <property type="nucleotide sequence ID" value="XM_033733460.1"/>
</dbReference>
<accession>A0A6A6PTB7</accession>
<reference evidence="2" key="1">
    <citation type="journal article" date="2020" name="Stud. Mycol.">
        <title>101 Dothideomycetes genomes: a test case for predicting lifestyles and emergence of pathogens.</title>
        <authorList>
            <person name="Haridas S."/>
            <person name="Albert R."/>
            <person name="Binder M."/>
            <person name="Bloem J."/>
            <person name="Labutti K."/>
            <person name="Salamov A."/>
            <person name="Andreopoulos B."/>
            <person name="Baker S."/>
            <person name="Barry K."/>
            <person name="Bills G."/>
            <person name="Bluhm B."/>
            <person name="Cannon C."/>
            <person name="Castanera R."/>
            <person name="Culley D."/>
            <person name="Daum C."/>
            <person name="Ezra D."/>
            <person name="Gonzalez J."/>
            <person name="Henrissat B."/>
            <person name="Kuo A."/>
            <person name="Liang C."/>
            <person name="Lipzen A."/>
            <person name="Lutzoni F."/>
            <person name="Magnuson J."/>
            <person name="Mondo S."/>
            <person name="Nolan M."/>
            <person name="Ohm R."/>
            <person name="Pangilinan J."/>
            <person name="Park H.-J."/>
            <person name="Ramirez L."/>
            <person name="Alfaro M."/>
            <person name="Sun H."/>
            <person name="Tritt A."/>
            <person name="Yoshinaga Y."/>
            <person name="Zwiers L.-H."/>
            <person name="Turgeon B."/>
            <person name="Goodwin S."/>
            <person name="Spatafora J."/>
            <person name="Crous P."/>
            <person name="Grigoriev I."/>
        </authorList>
    </citation>
    <scope>NUCLEOTIDE SEQUENCE</scope>
    <source>
        <strain evidence="2">CBS 113389</strain>
    </source>
</reference>
<keyword evidence="3" id="KW-1185">Reference proteome</keyword>